<dbReference type="Proteomes" id="UP000193467">
    <property type="component" value="Unassembled WGS sequence"/>
</dbReference>
<dbReference type="OrthoDB" id="2017405at2759"/>
<dbReference type="EMBL" id="MCGR01000007">
    <property type="protein sequence ID" value="ORY88967.1"/>
    <property type="molecule type" value="Genomic_DNA"/>
</dbReference>
<keyword evidence="3" id="KW-1185">Reference proteome</keyword>
<dbReference type="InParanoid" id="A0A1Y2FY14"/>
<organism evidence="2 3">
    <name type="scientific">Leucosporidium creatinivorum</name>
    <dbReference type="NCBI Taxonomy" id="106004"/>
    <lineage>
        <taxon>Eukaryota</taxon>
        <taxon>Fungi</taxon>
        <taxon>Dikarya</taxon>
        <taxon>Basidiomycota</taxon>
        <taxon>Pucciniomycotina</taxon>
        <taxon>Microbotryomycetes</taxon>
        <taxon>Leucosporidiales</taxon>
        <taxon>Leucosporidium</taxon>
    </lineage>
</organism>
<accession>A0A1Y2FY14</accession>
<dbReference type="PANTHER" id="PTHR28052:SF1">
    <property type="entry name" value="UPF0545 PROTEIN C22ORF39"/>
    <property type="match status" value="1"/>
</dbReference>
<dbReference type="InterPro" id="IPR021475">
    <property type="entry name" value="Pants/Emi1-like"/>
</dbReference>
<comment type="caution">
    <text evidence="2">The sequence shown here is derived from an EMBL/GenBank/DDBJ whole genome shotgun (WGS) entry which is preliminary data.</text>
</comment>
<name>A0A1Y2FY14_9BASI</name>
<dbReference type="STRING" id="106004.A0A1Y2FY14"/>
<dbReference type="PANTHER" id="PTHR28052">
    <property type="entry name" value="UPF0545 PROTEIN C22ORF39"/>
    <property type="match status" value="1"/>
</dbReference>
<proteinExistence type="predicted"/>
<evidence type="ECO:0000313" key="3">
    <source>
        <dbReference type="Proteomes" id="UP000193467"/>
    </source>
</evidence>
<reference evidence="2 3" key="1">
    <citation type="submission" date="2016-07" db="EMBL/GenBank/DDBJ databases">
        <title>Pervasive Adenine N6-methylation of Active Genes in Fungi.</title>
        <authorList>
            <consortium name="DOE Joint Genome Institute"/>
            <person name="Mondo S.J."/>
            <person name="Dannebaum R.O."/>
            <person name="Kuo R.C."/>
            <person name="Labutti K."/>
            <person name="Haridas S."/>
            <person name="Kuo A."/>
            <person name="Salamov A."/>
            <person name="Ahrendt S.R."/>
            <person name="Lipzen A."/>
            <person name="Sullivan W."/>
            <person name="Andreopoulos W.B."/>
            <person name="Clum A."/>
            <person name="Lindquist E."/>
            <person name="Daum C."/>
            <person name="Ramamoorthy G.K."/>
            <person name="Gryganskyi A."/>
            <person name="Culley D."/>
            <person name="Magnuson J.K."/>
            <person name="James T.Y."/>
            <person name="O'Malley M.A."/>
            <person name="Stajich J.E."/>
            <person name="Spatafora J.W."/>
            <person name="Visel A."/>
            <person name="Grigoriev I.V."/>
        </authorList>
    </citation>
    <scope>NUCLEOTIDE SEQUENCE [LARGE SCALE GENOMIC DNA]</scope>
    <source>
        <strain evidence="2 3">62-1032</strain>
    </source>
</reference>
<dbReference type="AlphaFoldDB" id="A0A1Y2FY14"/>
<gene>
    <name evidence="2" type="ORF">BCR35DRAFT_288241</name>
</gene>
<evidence type="ECO:0000313" key="2">
    <source>
        <dbReference type="EMBL" id="ORY88967.1"/>
    </source>
</evidence>
<feature type="region of interest" description="Disordered" evidence="1">
    <location>
        <begin position="1"/>
        <end position="31"/>
    </location>
</feature>
<feature type="compositionally biased region" description="Pro residues" evidence="1">
    <location>
        <begin position="17"/>
        <end position="29"/>
    </location>
</feature>
<evidence type="ECO:0000256" key="1">
    <source>
        <dbReference type="SAM" id="MobiDB-lite"/>
    </source>
</evidence>
<dbReference type="Pfam" id="PF11326">
    <property type="entry name" value="PANTS-like"/>
    <property type="match status" value="1"/>
</dbReference>
<sequence length="160" mass="18291">MGSSQSLPTSASAVSPSPSPTPTPEPAPPALRRRTFEQLVEEELPIQRASVAMEGGAPSCMTLFDDFFSCFSLGTQARSLYRHGHARDCTPKFSSFKFCMSIKSLSPEKREEVWIRRRAEWWARRRLEKSSEDVWEARRGVYQGQEGYREAQEEREREGK</sequence>
<protein>
    <submittedName>
        <fullName evidence="2">Uncharacterized protein</fullName>
    </submittedName>
</protein>